<keyword evidence="1" id="KW-0812">Transmembrane</keyword>
<evidence type="ECO:0000313" key="3">
    <source>
        <dbReference type="EMBL" id="KAK3283286.1"/>
    </source>
</evidence>
<keyword evidence="2" id="KW-0732">Signal</keyword>
<feature type="signal peptide" evidence="2">
    <location>
        <begin position="1"/>
        <end position="29"/>
    </location>
</feature>
<sequence>MRDDTHGLYAASLWKLAAWQAGAVLVLEAACDTPVVEVDAGDGDPEGRGFLEKMYLAADEILVKWTLFVITDREVKPSTAKKYTSGVRALHLQLLLLDSELLSLDLARRMSGREWAVLGVMDDVSGSARVMDVSGSARVIDVKSGVLAAAFAGRNLGCVVSVLVLIVLIVLAVFVVVPGAVLVLEAACDTPVVEVDAGDGDPEGRGFLEKMYLAADEILVKWTLFVITDREVKPSTAKKYTSGVRALHLQLLLLDSELLSLDLARVKIDVSRARLLCRVPVLAAAFAGRNLGCVVSVLVLIVLIVLAVFVVVPGAVLVLEAACDTPVVEVDAGDGDPEGRGFLEKMYLAADEILVKWTLFVITDREVKPSTAKKYTSGVRALHLQLLLLDSELLSLDLARGAVLVLEAACDTPVVEVDAGDGDPEGRGFLEKMYLAADEILVKWTLFVITDREVKPSTAKKKYTSGVRALHLQLLLLDSELLSLDLARGAVLVLEAACDTPVVEVDAGDGDPEGRGFLEKMYLAADEILVKWTLFVITDREVKPSTAKKYTSGVRALHLQLLLLDSELLSLDLARVKIDVSRARLLCRVPVLAAAFAGRNLGCVVSVLVLIVLIVLVVFVVVPGAVLVLEAACDTPVVEVDAGDGDPEGEVRPVCGRGWSVV</sequence>
<keyword evidence="1" id="KW-0472">Membrane</keyword>
<dbReference type="EMBL" id="LGRX02002925">
    <property type="protein sequence ID" value="KAK3283286.1"/>
    <property type="molecule type" value="Genomic_DNA"/>
</dbReference>
<evidence type="ECO:0000313" key="4">
    <source>
        <dbReference type="Proteomes" id="UP001190700"/>
    </source>
</evidence>
<evidence type="ECO:0000256" key="2">
    <source>
        <dbReference type="SAM" id="SignalP"/>
    </source>
</evidence>
<keyword evidence="1" id="KW-1133">Transmembrane helix</keyword>
<accession>A0AAE0GSJ6</accession>
<name>A0AAE0GSJ6_9CHLO</name>
<reference evidence="3 4" key="1">
    <citation type="journal article" date="2015" name="Genome Biol. Evol.">
        <title>Comparative Genomics of a Bacterivorous Green Alga Reveals Evolutionary Causalities and Consequences of Phago-Mixotrophic Mode of Nutrition.</title>
        <authorList>
            <person name="Burns J.A."/>
            <person name="Paasch A."/>
            <person name="Narechania A."/>
            <person name="Kim E."/>
        </authorList>
    </citation>
    <scope>NUCLEOTIDE SEQUENCE [LARGE SCALE GENOMIC DNA]</scope>
    <source>
        <strain evidence="3 4">PLY_AMNH</strain>
    </source>
</reference>
<dbReference type="AlphaFoldDB" id="A0AAE0GSJ6"/>
<keyword evidence="4" id="KW-1185">Reference proteome</keyword>
<feature type="chain" id="PRO_5041958528" evidence="2">
    <location>
        <begin position="30"/>
        <end position="662"/>
    </location>
</feature>
<organism evidence="3 4">
    <name type="scientific">Cymbomonas tetramitiformis</name>
    <dbReference type="NCBI Taxonomy" id="36881"/>
    <lineage>
        <taxon>Eukaryota</taxon>
        <taxon>Viridiplantae</taxon>
        <taxon>Chlorophyta</taxon>
        <taxon>Pyramimonadophyceae</taxon>
        <taxon>Pyramimonadales</taxon>
        <taxon>Pyramimonadaceae</taxon>
        <taxon>Cymbomonas</taxon>
    </lineage>
</organism>
<feature type="transmembrane region" description="Helical" evidence="1">
    <location>
        <begin position="291"/>
        <end position="319"/>
    </location>
</feature>
<feature type="transmembrane region" description="Helical" evidence="1">
    <location>
        <begin position="159"/>
        <end position="184"/>
    </location>
</feature>
<evidence type="ECO:0000256" key="1">
    <source>
        <dbReference type="SAM" id="Phobius"/>
    </source>
</evidence>
<feature type="transmembrane region" description="Helical" evidence="1">
    <location>
        <begin position="604"/>
        <end position="629"/>
    </location>
</feature>
<protein>
    <submittedName>
        <fullName evidence="3">Uncharacterized protein</fullName>
    </submittedName>
</protein>
<comment type="caution">
    <text evidence="3">The sequence shown here is derived from an EMBL/GenBank/DDBJ whole genome shotgun (WGS) entry which is preliminary data.</text>
</comment>
<gene>
    <name evidence="3" type="ORF">CYMTET_9006</name>
</gene>
<proteinExistence type="predicted"/>
<dbReference type="Proteomes" id="UP001190700">
    <property type="component" value="Unassembled WGS sequence"/>
</dbReference>